<dbReference type="Proteomes" id="UP000659496">
    <property type="component" value="Unassembled WGS sequence"/>
</dbReference>
<gene>
    <name evidence="1" type="ORF">H9659_00765</name>
</gene>
<dbReference type="RefSeq" id="WP_191688020.1">
    <property type="nucleotide sequence ID" value="NZ_JACSQY010000001.1"/>
</dbReference>
<accession>A0ABR8PFA5</accession>
<reference evidence="1 2" key="1">
    <citation type="submission" date="2020-08" db="EMBL/GenBank/DDBJ databases">
        <title>A Genomic Blueprint of the Chicken Gut Microbiome.</title>
        <authorList>
            <person name="Gilroy R."/>
            <person name="Ravi A."/>
            <person name="Getino M."/>
            <person name="Pursley I."/>
            <person name="Horton D.L."/>
            <person name="Alikhan N.-F."/>
            <person name="Baker D."/>
            <person name="Gharbi K."/>
            <person name="Hall N."/>
            <person name="Watson M."/>
            <person name="Adriaenssens E.M."/>
            <person name="Foster-Nyarko E."/>
            <person name="Jarju S."/>
            <person name="Secka A."/>
            <person name="Antonio M."/>
            <person name="Oren A."/>
            <person name="Chaudhuri R."/>
            <person name="La Ragione R.M."/>
            <person name="Hildebrand F."/>
            <person name="Pallen M.J."/>
        </authorList>
    </citation>
    <scope>NUCLEOTIDE SEQUENCE [LARGE SCALE GENOMIC DNA]</scope>
    <source>
        <strain evidence="1 2">Sa3CUA8</strain>
    </source>
</reference>
<protein>
    <submittedName>
        <fullName evidence="1">Uncharacterized protein</fullName>
    </submittedName>
</protein>
<proteinExistence type="predicted"/>
<organism evidence="1 2">
    <name type="scientific">Sporosarcina gallistercoris</name>
    <dbReference type="NCBI Taxonomy" id="2762245"/>
    <lineage>
        <taxon>Bacteria</taxon>
        <taxon>Bacillati</taxon>
        <taxon>Bacillota</taxon>
        <taxon>Bacilli</taxon>
        <taxon>Bacillales</taxon>
        <taxon>Caryophanaceae</taxon>
        <taxon>Sporosarcina</taxon>
    </lineage>
</organism>
<dbReference type="EMBL" id="JACSQY010000001">
    <property type="protein sequence ID" value="MBD7906860.1"/>
    <property type="molecule type" value="Genomic_DNA"/>
</dbReference>
<evidence type="ECO:0000313" key="1">
    <source>
        <dbReference type="EMBL" id="MBD7906860.1"/>
    </source>
</evidence>
<evidence type="ECO:0000313" key="2">
    <source>
        <dbReference type="Proteomes" id="UP000659496"/>
    </source>
</evidence>
<name>A0ABR8PFA5_9BACL</name>
<sequence>MRKLFEMSSLISMEGFTSLKILGGYELVIISEGLAKIRKEGYVISIKGTDIHFDMLMEQSALLSFTELHELRITKELKEGEPHETKAI</sequence>
<keyword evidence="2" id="KW-1185">Reference proteome</keyword>
<comment type="caution">
    <text evidence="1">The sequence shown here is derived from an EMBL/GenBank/DDBJ whole genome shotgun (WGS) entry which is preliminary data.</text>
</comment>